<sequence>MANADFSQKQNSTSGGFDAGSYREQKQPEQAVPLTPLQQKLAGLEAKLPAALSTRAAALALSVVVMLAAFLGFGSAKLRSRYNEVRKWYTVGVAADNGYNLNEELTTRMNTAANIITTAGSTLGADSAEVQAAQSALSDFTACLEAVQNGGKSQALTSLPYYQGSTMHALYQANEVLGSRIDQLYAKLQEQAADPMKRGAVQGQYGQFNSAATIIGTLKYNDAVYDYQKETGGFPASVLGAIAGVKEVEPFA</sequence>
<dbReference type="AlphaFoldDB" id="A0A2A6ZDH3"/>
<protein>
    <submittedName>
        <fullName evidence="3">LemA</fullName>
    </submittedName>
</protein>
<dbReference type="SUPFAM" id="SSF140478">
    <property type="entry name" value="LemA-like"/>
    <property type="match status" value="1"/>
</dbReference>
<organism evidence="3 4">
    <name type="scientific">Faecalibacterium langellae</name>
    <dbReference type="NCBI Taxonomy" id="3435293"/>
    <lineage>
        <taxon>Bacteria</taxon>
        <taxon>Bacillati</taxon>
        <taxon>Bacillota</taxon>
        <taxon>Clostridia</taxon>
        <taxon>Eubacteriales</taxon>
        <taxon>Oscillospiraceae</taxon>
        <taxon>Faecalibacterium</taxon>
    </lineage>
</organism>
<feature type="transmembrane region" description="Helical" evidence="2">
    <location>
        <begin position="56"/>
        <end position="76"/>
    </location>
</feature>
<feature type="compositionally biased region" description="Polar residues" evidence="1">
    <location>
        <begin position="1"/>
        <end position="15"/>
    </location>
</feature>
<evidence type="ECO:0000256" key="1">
    <source>
        <dbReference type="SAM" id="MobiDB-lite"/>
    </source>
</evidence>
<dbReference type="EMBL" id="NMTQ01000016">
    <property type="protein sequence ID" value="PDX59419.1"/>
    <property type="molecule type" value="Genomic_DNA"/>
</dbReference>
<evidence type="ECO:0000256" key="2">
    <source>
        <dbReference type="SAM" id="Phobius"/>
    </source>
</evidence>
<gene>
    <name evidence="3" type="ORF">CGS46_03170</name>
</gene>
<feature type="region of interest" description="Disordered" evidence="1">
    <location>
        <begin position="1"/>
        <end position="29"/>
    </location>
</feature>
<keyword evidence="2" id="KW-0472">Membrane</keyword>
<accession>A0A2A6ZDH3</accession>
<dbReference type="InterPro" id="IPR023353">
    <property type="entry name" value="LemA-like_dom_sf"/>
</dbReference>
<evidence type="ECO:0000313" key="3">
    <source>
        <dbReference type="EMBL" id="PDX59419.1"/>
    </source>
</evidence>
<dbReference type="Gene3D" id="1.20.1440.20">
    <property type="entry name" value="LemA-like domain"/>
    <property type="match status" value="1"/>
</dbReference>
<evidence type="ECO:0000313" key="4">
    <source>
        <dbReference type="Proteomes" id="UP000220752"/>
    </source>
</evidence>
<dbReference type="Proteomes" id="UP000220752">
    <property type="component" value="Unassembled WGS sequence"/>
</dbReference>
<reference evidence="3 4" key="1">
    <citation type="journal article" date="2017" name="Front. Microbiol.">
        <title>New Insights into the Diversity of the Genus Faecalibacterium.</title>
        <authorList>
            <person name="Benevides L."/>
            <person name="Burman S."/>
            <person name="Martin R."/>
            <person name="Robert V."/>
            <person name="Thomas M."/>
            <person name="Miquel S."/>
            <person name="Chain F."/>
            <person name="Sokol H."/>
            <person name="Bermudez-Humaran L.G."/>
            <person name="Morrison M."/>
            <person name="Langella P."/>
            <person name="Azevedo V.A."/>
            <person name="Chatel J.M."/>
            <person name="Soares S."/>
        </authorList>
    </citation>
    <scope>NUCLEOTIDE SEQUENCE [LARGE SCALE GENOMIC DNA]</scope>
    <source>
        <strain evidence="4">CNCM I-4540</strain>
    </source>
</reference>
<keyword evidence="4" id="KW-1185">Reference proteome</keyword>
<name>A0A2A6ZDH3_9FIRM</name>
<comment type="caution">
    <text evidence="3">The sequence shown here is derived from an EMBL/GenBank/DDBJ whole genome shotgun (WGS) entry which is preliminary data.</text>
</comment>
<keyword evidence="2" id="KW-1133">Transmembrane helix</keyword>
<proteinExistence type="predicted"/>
<keyword evidence="2" id="KW-0812">Transmembrane</keyword>